<reference evidence="7 8" key="1">
    <citation type="submission" date="2020-08" db="EMBL/GenBank/DDBJ databases">
        <title>A novel species.</title>
        <authorList>
            <person name="Gao J."/>
        </authorList>
    </citation>
    <scope>NUCLEOTIDE SEQUENCE [LARGE SCALE GENOMIC DNA]</scope>
    <source>
        <strain evidence="7 8">CRXT-G-22</strain>
    </source>
</reference>
<dbReference type="Proteomes" id="UP000516052">
    <property type="component" value="Chromosome"/>
</dbReference>
<dbReference type="InterPro" id="IPR013249">
    <property type="entry name" value="RNA_pol_sigma70_r4_t2"/>
</dbReference>
<dbReference type="SUPFAM" id="SSF88659">
    <property type="entry name" value="Sigma3 and sigma4 domains of RNA polymerase sigma factors"/>
    <property type="match status" value="1"/>
</dbReference>
<evidence type="ECO:0000256" key="3">
    <source>
        <dbReference type="ARBA" id="ARBA00023082"/>
    </source>
</evidence>
<proteinExistence type="inferred from homology"/>
<dbReference type="Pfam" id="PF08281">
    <property type="entry name" value="Sigma70_r4_2"/>
    <property type="match status" value="1"/>
</dbReference>
<protein>
    <recommendedName>
        <fullName evidence="6">RNA polymerase sigma factor 70 region 4 type 2 domain-containing protein</fullName>
    </recommendedName>
</protein>
<keyword evidence="3" id="KW-0731">Sigma factor</keyword>
<dbReference type="GO" id="GO:0016987">
    <property type="term" value="F:sigma factor activity"/>
    <property type="evidence" value="ECO:0007669"/>
    <property type="project" value="UniProtKB-KW"/>
</dbReference>
<keyword evidence="2" id="KW-0805">Transcription regulation</keyword>
<evidence type="ECO:0000256" key="5">
    <source>
        <dbReference type="SAM" id="Phobius"/>
    </source>
</evidence>
<dbReference type="GO" id="GO:0006352">
    <property type="term" value="P:DNA-templated transcription initiation"/>
    <property type="evidence" value="ECO:0007669"/>
    <property type="project" value="InterPro"/>
</dbReference>
<keyword evidence="4" id="KW-0804">Transcription</keyword>
<keyword evidence="8" id="KW-1185">Reference proteome</keyword>
<evidence type="ECO:0000313" key="8">
    <source>
        <dbReference type="Proteomes" id="UP000516052"/>
    </source>
</evidence>
<evidence type="ECO:0000259" key="6">
    <source>
        <dbReference type="Pfam" id="PF08281"/>
    </source>
</evidence>
<dbReference type="InterPro" id="IPR013324">
    <property type="entry name" value="RNA_pol_sigma_r3/r4-like"/>
</dbReference>
<evidence type="ECO:0000313" key="7">
    <source>
        <dbReference type="EMBL" id="QNP71287.1"/>
    </source>
</evidence>
<comment type="similarity">
    <text evidence="1">Belongs to the sigma-70 factor family. ECF subfamily.</text>
</comment>
<keyword evidence="5" id="KW-1133">Transmembrane helix</keyword>
<name>A0A7H0IES1_9ACTN</name>
<dbReference type="AlphaFoldDB" id="A0A7H0IES1"/>
<evidence type="ECO:0000256" key="4">
    <source>
        <dbReference type="ARBA" id="ARBA00023163"/>
    </source>
</evidence>
<dbReference type="Gene3D" id="1.10.10.10">
    <property type="entry name" value="Winged helix-like DNA-binding domain superfamily/Winged helix DNA-binding domain"/>
    <property type="match status" value="1"/>
</dbReference>
<gene>
    <name evidence="7" type="ORF">IAG44_18830</name>
</gene>
<sequence>MPHPRHDFAAYAEANRFRLVIAAHLLCGEPRGATELAHGTLVRVCARWRRIPRDDVDFHVRRALVRGYLRRTYRQKSVVHGELARLSVRQRAVLVLRYWEGLEEVETAQVLGWSAGAVESRARRGLAICGGRERVGELFTEAATRAAAYGDVPLGALGGVERRGRALRRRRVGAVALGCALLLVPPGLVVAERVGGFGGVGAVDGAARVGGVAPGPIRVLAPGERVEPVPGLKVWLTSDGEHWSTPRGAEPLQEGGSGARVSLRAELVDGDVYFVTGGYSGLTGDPRRVEVSVGGSVVTGMVLTLAGGPGWGVWYLEKPLTARELKASSATGELVVTVYDAGGRAVARSGGGE</sequence>
<dbReference type="RefSeq" id="WP_187748259.1">
    <property type="nucleotide sequence ID" value="NZ_CP060828.1"/>
</dbReference>
<feature type="transmembrane region" description="Helical" evidence="5">
    <location>
        <begin position="172"/>
        <end position="191"/>
    </location>
</feature>
<dbReference type="InterPro" id="IPR036388">
    <property type="entry name" value="WH-like_DNA-bd_sf"/>
</dbReference>
<evidence type="ECO:0000256" key="1">
    <source>
        <dbReference type="ARBA" id="ARBA00010641"/>
    </source>
</evidence>
<evidence type="ECO:0000256" key="2">
    <source>
        <dbReference type="ARBA" id="ARBA00023015"/>
    </source>
</evidence>
<accession>A0A7H0IES1</accession>
<keyword evidence="5" id="KW-0472">Membrane</keyword>
<keyword evidence="5" id="KW-0812">Transmembrane</keyword>
<feature type="domain" description="RNA polymerase sigma factor 70 region 4 type 2" evidence="6">
    <location>
        <begin position="83"/>
        <end position="127"/>
    </location>
</feature>
<dbReference type="GO" id="GO:0003677">
    <property type="term" value="F:DNA binding"/>
    <property type="evidence" value="ECO:0007669"/>
    <property type="project" value="InterPro"/>
</dbReference>
<organism evidence="7 8">
    <name type="scientific">Streptomyces roseirectus</name>
    <dbReference type="NCBI Taxonomy" id="2768066"/>
    <lineage>
        <taxon>Bacteria</taxon>
        <taxon>Bacillati</taxon>
        <taxon>Actinomycetota</taxon>
        <taxon>Actinomycetes</taxon>
        <taxon>Kitasatosporales</taxon>
        <taxon>Streptomycetaceae</taxon>
        <taxon>Streptomyces</taxon>
    </lineage>
</organism>
<dbReference type="KEGG" id="sroi:IAG44_18830"/>
<dbReference type="EMBL" id="CP060828">
    <property type="protein sequence ID" value="QNP71287.1"/>
    <property type="molecule type" value="Genomic_DNA"/>
</dbReference>
<dbReference type="CDD" id="cd06171">
    <property type="entry name" value="Sigma70_r4"/>
    <property type="match status" value="1"/>
</dbReference>